<name>A0A1N6MYJ7_9GAMM</name>
<dbReference type="InterPro" id="IPR027417">
    <property type="entry name" value="P-loop_NTPase"/>
</dbReference>
<evidence type="ECO:0008006" key="7">
    <source>
        <dbReference type="Google" id="ProtNLM"/>
    </source>
</evidence>
<dbReference type="AlphaFoldDB" id="A0A1N6MYJ7"/>
<proteinExistence type="predicted"/>
<feature type="domain" description="Type VI secretion system IcmF C-terminal" evidence="2">
    <location>
        <begin position="1103"/>
        <end position="1211"/>
    </location>
</feature>
<keyword evidence="1" id="KW-1133">Transmembrane helix</keyword>
<dbReference type="Proteomes" id="UP000196435">
    <property type="component" value="Unassembled WGS sequence"/>
</dbReference>
<evidence type="ECO:0000256" key="1">
    <source>
        <dbReference type="SAM" id="Phobius"/>
    </source>
</evidence>
<dbReference type="Pfam" id="PF06744">
    <property type="entry name" value="IcmF_C"/>
    <property type="match status" value="1"/>
</dbReference>
<dbReference type="PANTHER" id="PTHR36153:SF1">
    <property type="entry name" value="TYPE VI SECRETION SYSTEM COMPONENT TSSM1"/>
    <property type="match status" value="1"/>
</dbReference>
<dbReference type="PANTHER" id="PTHR36153">
    <property type="entry name" value="INNER MEMBRANE PROTEIN-RELATED"/>
    <property type="match status" value="1"/>
</dbReference>
<dbReference type="InterPro" id="IPR053156">
    <property type="entry name" value="T6SS_TssM-like"/>
</dbReference>
<dbReference type="EMBL" id="FTLG01000189">
    <property type="protein sequence ID" value="SIP73867.1"/>
    <property type="molecule type" value="Genomic_DNA"/>
</dbReference>
<evidence type="ECO:0000259" key="2">
    <source>
        <dbReference type="Pfam" id="PF06744"/>
    </source>
</evidence>
<dbReference type="InterPro" id="IPR025743">
    <property type="entry name" value="TssM1_N"/>
</dbReference>
<dbReference type="InterPro" id="IPR017731">
    <property type="entry name" value="TssM1-like"/>
</dbReference>
<dbReference type="CDD" id="cd00882">
    <property type="entry name" value="Ras_like_GTPase"/>
    <property type="match status" value="1"/>
</dbReference>
<keyword evidence="1" id="KW-0472">Membrane</keyword>
<feature type="domain" description="Type VI secretion system component TssM1 N-terminal" evidence="4">
    <location>
        <begin position="216"/>
        <end position="483"/>
    </location>
</feature>
<dbReference type="InterPro" id="IPR009612">
    <property type="entry name" value="IcmF-rel"/>
</dbReference>
<dbReference type="Pfam" id="PF14331">
    <property type="entry name" value="IcmF-related_N"/>
    <property type="match status" value="1"/>
</dbReference>
<protein>
    <recommendedName>
        <fullName evidence="7">Type VI secretion system membrane subunit TssM</fullName>
    </recommendedName>
</protein>
<feature type="domain" description="IcmF-related" evidence="3">
    <location>
        <begin position="540"/>
        <end position="843"/>
    </location>
</feature>
<dbReference type="NCBIfam" id="TIGR03348">
    <property type="entry name" value="VI_IcmF"/>
    <property type="match status" value="1"/>
</dbReference>
<evidence type="ECO:0000259" key="4">
    <source>
        <dbReference type="Pfam" id="PF14331"/>
    </source>
</evidence>
<evidence type="ECO:0000259" key="3">
    <source>
        <dbReference type="Pfam" id="PF06761"/>
    </source>
</evidence>
<gene>
    <name evidence="5" type="ORF">XIS1_470011</name>
</gene>
<sequence>MGKVLLSIITSRLTWSFIGFTLLALIIGFWGPIIAVGDIVPFKSLAIRVATIIALYFAWVFSVLVPYLYRRWLNKKLAQQLNRITDSGSEKVQEDLTNTPYLTLSERFTDARKLLRKAYFSGLQGNNKPGLRGFFSRQYLYQLPWYLVIGAPGSGKTTALANSGLNFPLLDYFGKSALYSLQDRQSCNWWFTTEAVLLDTAGHYTIPDNPAQSSHIREWKTFIHLLKKYRPRQPINGVILTLSVEDLLNPSAEARDQHAYLLRRRLSELHEKFKITFPVYLFITKTDLLQGFTAYFTHLDKAAREQIWGITFPQHEKTGGSIPADFDEQYRQLQQRLVAELPSILLNTHDPRQSAESYLFPQEIAALYPRIAQYLEIVFARSGFEAPSYPRGLYFTSGKQAGTPFDAVMEKFNQQVQLPTDNDNMALSWGNEEGTGLSPASQTHQPYFLKNLLDGIFQEAGLASYNRWWLYQHRLLNGVGYLTLVALLITVSALFWASYQHNKNYLAETRAKLPPLVELGQAVRQNSNTVSEANNIRQLLPLLNSLLDLAKSPYFSLDDPPIAYRMGLYRGELVSQASHDLYRNALQSLLLPHVARLITDQLNQAGQQDSDNTYRALKAYLMLYHPDHYDGPWLRQRVMQTLKAQLAPDTPQKQFEQLDAHLRQLLDAQAVTSPYLFDAGLVERHQAFISSSPLAVRVYDRLQHNLLQSPELGAVNLVTLAGPQADLAFSRISGAAITSGIPGLFTPAGYQKILKEMVPMITTSDDQDRWVLGSYAKKQSVKAVEEAVRQSYISAYIYQWDTFLADIRLNHISDLTQRANTARLLSSTASPLRQLLVNISQNLTLNDPLNNLMSKGENIARLGSLSSKASNLTNKANKLTNLAPQQMISPNNAQPSPESLLAAHFAPITALAKKPAGKNPPIPFDEILNKIGELYQYLTAVQNAVNTGSAFPSNDIITRLQTASERLPVPFRDMVSSLAIGASSDAQLSDMKSVSKQLSSEIGGFCNQAITHRYPLIPNAREDIKPDDMARMFAPGKGLMDSFFQKNLVGKVDTSQPRWRFMPGVNGQPLPGGEKLLRPFQQAQIIRDTFFTNGATMPSFNVMVQPVSMDNNILSMVLDVGGQRVQYSHGPQISQLISWPGTAGSNQASIQLNLVDGTTATLSAYGPWALNRLLDKATQTSHNTAAPHDDTGLQARFTIKGHHVVLAFTPNSIFSPFSLPAFSCPNLKSIRA</sequence>
<reference evidence="6" key="1">
    <citation type="submission" date="2016-12" db="EMBL/GenBank/DDBJ databases">
        <authorList>
            <person name="Gaudriault S."/>
        </authorList>
    </citation>
    <scope>NUCLEOTIDE SEQUENCE [LARGE SCALE GENOMIC DNA]</scope>
    <source>
        <strain evidence="6">HGB1681 (deposited as PTA-6826 in the American Type Culture Collection)</strain>
    </source>
</reference>
<accession>A0A1N6MYJ7</accession>
<evidence type="ECO:0000313" key="5">
    <source>
        <dbReference type="EMBL" id="SIP73867.1"/>
    </source>
</evidence>
<dbReference type="InterPro" id="IPR010623">
    <property type="entry name" value="IcmF_C"/>
</dbReference>
<feature type="transmembrane region" description="Helical" evidence="1">
    <location>
        <begin position="45"/>
        <end position="69"/>
    </location>
</feature>
<feature type="transmembrane region" description="Helical" evidence="1">
    <location>
        <begin position="12"/>
        <end position="33"/>
    </location>
</feature>
<evidence type="ECO:0000313" key="6">
    <source>
        <dbReference type="Proteomes" id="UP000196435"/>
    </source>
</evidence>
<keyword evidence="1" id="KW-0812">Transmembrane</keyword>
<feature type="transmembrane region" description="Helical" evidence="1">
    <location>
        <begin position="475"/>
        <end position="499"/>
    </location>
</feature>
<dbReference type="RefSeq" id="WP_086953328.1">
    <property type="nucleotide sequence ID" value="NZ_CAWRBJ010000001.1"/>
</dbReference>
<organism evidence="5 6">
    <name type="scientific">Xenorhabdus innexi</name>
    <dbReference type="NCBI Taxonomy" id="290109"/>
    <lineage>
        <taxon>Bacteria</taxon>
        <taxon>Pseudomonadati</taxon>
        <taxon>Pseudomonadota</taxon>
        <taxon>Gammaproteobacteria</taxon>
        <taxon>Enterobacterales</taxon>
        <taxon>Morganellaceae</taxon>
        <taxon>Xenorhabdus</taxon>
    </lineage>
</organism>
<dbReference type="Pfam" id="PF06761">
    <property type="entry name" value="IcmF-related"/>
    <property type="match status" value="1"/>
</dbReference>
<dbReference type="SUPFAM" id="SSF52540">
    <property type="entry name" value="P-loop containing nucleoside triphosphate hydrolases"/>
    <property type="match status" value="1"/>
</dbReference>